<dbReference type="Gene3D" id="3.90.1150.10">
    <property type="entry name" value="Aspartate Aminotransferase, domain 1"/>
    <property type="match status" value="1"/>
</dbReference>
<dbReference type="InterPro" id="IPR015424">
    <property type="entry name" value="PyrdxlP-dep_Trfase"/>
</dbReference>
<dbReference type="PANTHER" id="PTHR11808:SF15">
    <property type="entry name" value="CYSTATHIONINE GAMMA-LYASE"/>
    <property type="match status" value="1"/>
</dbReference>
<dbReference type="InterPro" id="IPR015421">
    <property type="entry name" value="PyrdxlP-dep_Trfase_major"/>
</dbReference>
<dbReference type="GO" id="GO:0004123">
    <property type="term" value="F:cystathionine gamma-lyase activity"/>
    <property type="evidence" value="ECO:0007669"/>
    <property type="project" value="TreeGrafter"/>
</dbReference>
<proteinExistence type="inferred from homology"/>
<dbReference type="Pfam" id="PF01053">
    <property type="entry name" value="Cys_Met_Meta_PP"/>
    <property type="match status" value="1"/>
</dbReference>
<dbReference type="AlphaFoldDB" id="A0A521BWU3"/>
<comment type="similarity">
    <text evidence="2">Belongs to the trans-sulfuration enzymes family.</text>
</comment>
<sequence length="401" mass="43242">MTDERGDGPDRDRRSDGRDFETREVHASARTDQYGALATPIYANSTYEYDAMDGPRGDHRYSRISGPTRGELEVAFADLESASHASAFASGMAAIDAVCSLLTAGDHVVVGESVYAETHELLTRVYADYGIETTVVDSTDPDAIADAMRPETAMVYAETPTNPTLRVVDLEATAAVVDAHEEDPLLVVDNTFASPYLQRPIEYGADLVVESLTKYVGGHSDLVAGAVATRDSDLAEEIAYYQYLRGGTPGPFASFLALRGIKTLSARMERHCRNATAIAALCDGHEAVERVYYPGLESHPNHAVAREQMADFGGMVSVEFSGGREAAAAFAADLDVFVLAESLGGVESLAEHPATMTHQDFSREQLERAGIPPGLVRLSVGTEARDDLLRDVEASLDRLME</sequence>
<name>A0A521BWU3_9EURY</name>
<dbReference type="EMBL" id="FXTD01000003">
    <property type="protein sequence ID" value="SMO50900.1"/>
    <property type="molecule type" value="Genomic_DNA"/>
</dbReference>
<dbReference type="GO" id="GO:0019343">
    <property type="term" value="P:cysteine biosynthetic process via cystathionine"/>
    <property type="evidence" value="ECO:0007669"/>
    <property type="project" value="TreeGrafter"/>
</dbReference>
<dbReference type="PANTHER" id="PTHR11808">
    <property type="entry name" value="TRANS-SULFURATION ENZYME FAMILY MEMBER"/>
    <property type="match status" value="1"/>
</dbReference>
<evidence type="ECO:0000256" key="4">
    <source>
        <dbReference type="SAM" id="MobiDB-lite"/>
    </source>
</evidence>
<dbReference type="PIRSF" id="PIRSF001434">
    <property type="entry name" value="CGS"/>
    <property type="match status" value="1"/>
</dbReference>
<dbReference type="GO" id="GO:0030170">
    <property type="term" value="F:pyridoxal phosphate binding"/>
    <property type="evidence" value="ECO:0007669"/>
    <property type="project" value="InterPro"/>
</dbReference>
<dbReference type="PROSITE" id="PS00868">
    <property type="entry name" value="CYS_MET_METAB_PP"/>
    <property type="match status" value="1"/>
</dbReference>
<gene>
    <name evidence="5" type="ORF">SAMN06264867_10374</name>
</gene>
<dbReference type="SUPFAM" id="SSF53383">
    <property type="entry name" value="PLP-dependent transferases"/>
    <property type="match status" value="1"/>
</dbReference>
<evidence type="ECO:0000256" key="2">
    <source>
        <dbReference type="ARBA" id="ARBA00009077"/>
    </source>
</evidence>
<accession>A0A521BWU3</accession>
<keyword evidence="3" id="KW-0663">Pyridoxal phosphate</keyword>
<dbReference type="CDD" id="cd00614">
    <property type="entry name" value="CGS_like"/>
    <property type="match status" value="1"/>
</dbReference>
<evidence type="ECO:0000313" key="6">
    <source>
        <dbReference type="Proteomes" id="UP000319712"/>
    </source>
</evidence>
<evidence type="ECO:0000313" key="5">
    <source>
        <dbReference type="EMBL" id="SMO50900.1"/>
    </source>
</evidence>
<feature type="region of interest" description="Disordered" evidence="4">
    <location>
        <begin position="1"/>
        <end position="28"/>
    </location>
</feature>
<protein>
    <submittedName>
        <fullName evidence="5">O-succinylhomoserine sulfhydrylase</fullName>
    </submittedName>
</protein>
<dbReference type="RefSeq" id="WP_142985853.1">
    <property type="nucleotide sequence ID" value="NZ_FXTD01000003.1"/>
</dbReference>
<dbReference type="Proteomes" id="UP000319712">
    <property type="component" value="Unassembled WGS sequence"/>
</dbReference>
<dbReference type="FunFam" id="3.40.640.10:FF:000009">
    <property type="entry name" value="Cystathionine gamma-synthase homolog"/>
    <property type="match status" value="1"/>
</dbReference>
<dbReference type="InterPro" id="IPR054542">
    <property type="entry name" value="Cys_met_metab_PP"/>
</dbReference>
<evidence type="ECO:0000256" key="1">
    <source>
        <dbReference type="ARBA" id="ARBA00001933"/>
    </source>
</evidence>
<organism evidence="5 6">
    <name type="scientific">Halorubrum cibi</name>
    <dbReference type="NCBI Taxonomy" id="413815"/>
    <lineage>
        <taxon>Archaea</taxon>
        <taxon>Methanobacteriati</taxon>
        <taxon>Methanobacteriota</taxon>
        <taxon>Stenosarchaea group</taxon>
        <taxon>Halobacteria</taxon>
        <taxon>Halobacteriales</taxon>
        <taxon>Haloferacaceae</taxon>
        <taxon>Halorubrum</taxon>
    </lineage>
</organism>
<dbReference type="Gene3D" id="3.40.640.10">
    <property type="entry name" value="Type I PLP-dependent aspartate aminotransferase-like (Major domain)"/>
    <property type="match status" value="1"/>
</dbReference>
<dbReference type="GO" id="GO:0019346">
    <property type="term" value="P:transsulfuration"/>
    <property type="evidence" value="ECO:0007669"/>
    <property type="project" value="InterPro"/>
</dbReference>
<dbReference type="InterPro" id="IPR015422">
    <property type="entry name" value="PyrdxlP-dep_Trfase_small"/>
</dbReference>
<dbReference type="GO" id="GO:0003962">
    <property type="term" value="F:cystathionine gamma-synthase activity"/>
    <property type="evidence" value="ECO:0007669"/>
    <property type="project" value="TreeGrafter"/>
</dbReference>
<keyword evidence="6" id="KW-1185">Reference proteome</keyword>
<dbReference type="GO" id="GO:0005737">
    <property type="term" value="C:cytoplasm"/>
    <property type="evidence" value="ECO:0007669"/>
    <property type="project" value="TreeGrafter"/>
</dbReference>
<dbReference type="InterPro" id="IPR000277">
    <property type="entry name" value="Cys/Met-Metab_PyrdxlP-dep_enz"/>
</dbReference>
<comment type="cofactor">
    <cofactor evidence="1">
        <name>pyridoxal 5'-phosphate</name>
        <dbReference type="ChEBI" id="CHEBI:597326"/>
    </cofactor>
</comment>
<reference evidence="5 6" key="1">
    <citation type="submission" date="2017-05" db="EMBL/GenBank/DDBJ databases">
        <authorList>
            <person name="Varghese N."/>
            <person name="Submissions S."/>
        </authorList>
    </citation>
    <scope>NUCLEOTIDE SEQUENCE [LARGE SCALE GENOMIC DNA]</scope>
    <source>
        <strain evidence="5 6">DSM 19504</strain>
    </source>
</reference>
<evidence type="ECO:0000256" key="3">
    <source>
        <dbReference type="ARBA" id="ARBA00022898"/>
    </source>
</evidence>
<dbReference type="OrthoDB" id="43458at2157"/>